<dbReference type="AlphaFoldDB" id="A0A0N0UW39"/>
<dbReference type="OrthoDB" id="2875031at2"/>
<protein>
    <recommendedName>
        <fullName evidence="1">Knr4/Smi1-like domain-containing protein</fullName>
    </recommendedName>
</protein>
<evidence type="ECO:0000259" key="1">
    <source>
        <dbReference type="Pfam" id="PF09346"/>
    </source>
</evidence>
<gene>
    <name evidence="2" type="ORF">ADM90_20905</name>
</gene>
<dbReference type="InterPro" id="IPR018958">
    <property type="entry name" value="Knr4/Smi1-like_dom"/>
</dbReference>
<dbReference type="RefSeq" id="WP_053996810.1">
    <property type="nucleotide sequence ID" value="NZ_CP065643.1"/>
</dbReference>
<name>A0A0N0UW39_9BACI</name>
<dbReference type="Proteomes" id="UP000037977">
    <property type="component" value="Unassembled WGS sequence"/>
</dbReference>
<keyword evidence="3" id="KW-1185">Reference proteome</keyword>
<reference evidence="2 3" key="1">
    <citation type="submission" date="2015-07" db="EMBL/GenBank/DDBJ databases">
        <title>Genome sequencing project for genomic taxonomy and phylogenomics of Bacillus-like bacteria.</title>
        <authorList>
            <person name="Liu B."/>
            <person name="Wang J."/>
            <person name="Zhu Y."/>
            <person name="Liu G."/>
            <person name="Chen Q."/>
            <person name="Chen Z."/>
            <person name="Che J."/>
            <person name="Ge C."/>
            <person name="Shi H."/>
            <person name="Pan Z."/>
            <person name="Liu X."/>
        </authorList>
    </citation>
    <scope>NUCLEOTIDE SEQUENCE [LARGE SCALE GENOMIC DNA]</scope>
    <source>
        <strain evidence="2 3">DSM 54</strain>
    </source>
</reference>
<evidence type="ECO:0000313" key="3">
    <source>
        <dbReference type="Proteomes" id="UP000037977"/>
    </source>
</evidence>
<dbReference type="PATRIC" id="fig|33935.3.peg.4422"/>
<sequence length="423" mass="49309">MWMERWHSLIEQLKQQGASVHPIDIQPVATEQELQQAEEQLGIPIPTEFRQILQNYAQQVNLYWSLPDTAILPEQLTDRPSGDFGWSLVDLFFPDFGGEEELDKQQYLQFYTAHNGDAVLMKLADESIWYWSHEEDEFDFLASSFQAYVDHVTALGCIGVDCGQHRQFCDAAGLNPYSASSQIWLQWFEQYRTSDLQQAKSSLESLLFYVSMHGMKNTEVQGLFSLFNKEQVYQALRQKIEQDSSLWHQQVWSDVLVKICADKAEQWVRGLWQETNEIAETLRDYLTAYCLPMEEGLTLVLQDIEKDRITSYTALHRLRHFHHPSVIHWMKDYLAFPIDGWATLLAQSQPSAALLFEWLNGHEVERLTAIRAIDYMMRQGIAPTTVVETEKWQPLLIFWAEHEVLRKNKQLFSHALNSLDSWV</sequence>
<dbReference type="SUPFAM" id="SSF160631">
    <property type="entry name" value="SMI1/KNR4-like"/>
    <property type="match status" value="1"/>
</dbReference>
<comment type="caution">
    <text evidence="2">The sequence shown here is derived from an EMBL/GenBank/DDBJ whole genome shotgun (WGS) entry which is preliminary data.</text>
</comment>
<feature type="domain" description="Knr4/Smi1-like" evidence="1">
    <location>
        <begin position="29"/>
        <end position="150"/>
    </location>
</feature>
<evidence type="ECO:0000313" key="2">
    <source>
        <dbReference type="EMBL" id="KOY80307.1"/>
    </source>
</evidence>
<proteinExistence type="predicted"/>
<organism evidence="2 3">
    <name type="scientific">Lysinibacillus macroides</name>
    <dbReference type="NCBI Taxonomy" id="33935"/>
    <lineage>
        <taxon>Bacteria</taxon>
        <taxon>Bacillati</taxon>
        <taxon>Bacillota</taxon>
        <taxon>Bacilli</taxon>
        <taxon>Bacillales</taxon>
        <taxon>Bacillaceae</taxon>
        <taxon>Lysinibacillus</taxon>
    </lineage>
</organism>
<accession>A0A0N0UW39</accession>
<dbReference type="InterPro" id="IPR037883">
    <property type="entry name" value="Knr4/Smi1-like_sf"/>
</dbReference>
<dbReference type="Gene3D" id="3.40.1580.10">
    <property type="entry name" value="SMI1/KNR4-like"/>
    <property type="match status" value="1"/>
</dbReference>
<dbReference type="EMBL" id="LGCI01000011">
    <property type="protein sequence ID" value="KOY80307.1"/>
    <property type="molecule type" value="Genomic_DNA"/>
</dbReference>
<dbReference type="STRING" id="33935.ADM90_20905"/>
<dbReference type="Pfam" id="PF09346">
    <property type="entry name" value="SMI1_KNR4"/>
    <property type="match status" value="1"/>
</dbReference>